<feature type="non-terminal residue" evidence="2">
    <location>
        <position position="1"/>
    </location>
</feature>
<dbReference type="AlphaFoldDB" id="A0AAQ3PII5"/>
<dbReference type="EMBL" id="CP144745">
    <property type="protein sequence ID" value="WVZ49434.1"/>
    <property type="molecule type" value="Genomic_DNA"/>
</dbReference>
<feature type="region of interest" description="Disordered" evidence="1">
    <location>
        <begin position="1"/>
        <end position="60"/>
    </location>
</feature>
<feature type="compositionally biased region" description="Basic and acidic residues" evidence="1">
    <location>
        <begin position="16"/>
        <end position="28"/>
    </location>
</feature>
<dbReference type="Proteomes" id="UP001341281">
    <property type="component" value="Chromosome 01"/>
</dbReference>
<proteinExistence type="predicted"/>
<keyword evidence="3" id="KW-1185">Reference proteome</keyword>
<accession>A0AAQ3PII5</accession>
<organism evidence="2 3">
    <name type="scientific">Paspalum notatum var. saurae</name>
    <dbReference type="NCBI Taxonomy" id="547442"/>
    <lineage>
        <taxon>Eukaryota</taxon>
        <taxon>Viridiplantae</taxon>
        <taxon>Streptophyta</taxon>
        <taxon>Embryophyta</taxon>
        <taxon>Tracheophyta</taxon>
        <taxon>Spermatophyta</taxon>
        <taxon>Magnoliopsida</taxon>
        <taxon>Liliopsida</taxon>
        <taxon>Poales</taxon>
        <taxon>Poaceae</taxon>
        <taxon>PACMAD clade</taxon>
        <taxon>Panicoideae</taxon>
        <taxon>Andropogonodae</taxon>
        <taxon>Paspaleae</taxon>
        <taxon>Paspalinae</taxon>
        <taxon>Paspalum</taxon>
    </lineage>
</organism>
<reference evidence="2 3" key="1">
    <citation type="submission" date="2024-02" db="EMBL/GenBank/DDBJ databases">
        <title>High-quality chromosome-scale genome assembly of Pensacola bahiagrass (Paspalum notatum Flugge var. saurae).</title>
        <authorList>
            <person name="Vega J.M."/>
            <person name="Podio M."/>
            <person name="Orjuela J."/>
            <person name="Siena L.A."/>
            <person name="Pessino S.C."/>
            <person name="Combes M.C."/>
            <person name="Mariac C."/>
            <person name="Albertini E."/>
            <person name="Pupilli F."/>
            <person name="Ortiz J.P.A."/>
            <person name="Leblanc O."/>
        </authorList>
    </citation>
    <scope>NUCLEOTIDE SEQUENCE [LARGE SCALE GENOMIC DNA]</scope>
    <source>
        <strain evidence="2">R1</strain>
        <tissue evidence="2">Leaf</tissue>
    </source>
</reference>
<name>A0AAQ3PII5_PASNO</name>
<sequence length="95" mass="10381">YVIKKEARGTTPTNGDPKDQLRPTHDLESPSVVYVIKKEARGTTSTNGDPKDQLRPTHDLESPSVVTGGIWIAAWRRVAPVGSVLLASFIRIKTS</sequence>
<evidence type="ECO:0000313" key="3">
    <source>
        <dbReference type="Proteomes" id="UP001341281"/>
    </source>
</evidence>
<gene>
    <name evidence="2" type="ORF">U9M48_000799</name>
</gene>
<protein>
    <submittedName>
        <fullName evidence="2">Uncharacterized protein</fullName>
    </submittedName>
</protein>
<feature type="compositionally biased region" description="Basic and acidic residues" evidence="1">
    <location>
        <begin position="49"/>
        <end position="60"/>
    </location>
</feature>
<evidence type="ECO:0000313" key="2">
    <source>
        <dbReference type="EMBL" id="WVZ49434.1"/>
    </source>
</evidence>
<evidence type="ECO:0000256" key="1">
    <source>
        <dbReference type="SAM" id="MobiDB-lite"/>
    </source>
</evidence>